<name>A0A4V6L3I5_9STRE</name>
<organism evidence="15 16">
    <name type="scientific">Streptococcus pseudoporcinus</name>
    <dbReference type="NCBI Taxonomy" id="361101"/>
    <lineage>
        <taxon>Bacteria</taxon>
        <taxon>Bacillati</taxon>
        <taxon>Bacillota</taxon>
        <taxon>Bacilli</taxon>
        <taxon>Lactobacillales</taxon>
        <taxon>Streptococcaceae</taxon>
        <taxon>Streptococcus</taxon>
    </lineage>
</organism>
<keyword evidence="9" id="KW-0051">Antiviral defense</keyword>
<dbReference type="InterPro" id="IPR055228">
    <property type="entry name" value="Cas9_RuvC"/>
</dbReference>
<reference evidence="15 16" key="1">
    <citation type="submission" date="2019-05" db="EMBL/GenBank/DDBJ databases">
        <authorList>
            <consortium name="Pathogen Informatics"/>
        </authorList>
    </citation>
    <scope>NUCLEOTIDE SEQUENCE [LARGE SCALE GENOMIC DNA]</scope>
    <source>
        <strain evidence="15 16">NCTC5385</strain>
    </source>
</reference>
<dbReference type="GO" id="GO:0003723">
    <property type="term" value="F:RNA binding"/>
    <property type="evidence" value="ECO:0007669"/>
    <property type="project" value="UniProtKB-UniRule"/>
</dbReference>
<proteinExistence type="inferred from homology"/>
<evidence type="ECO:0000313" key="15">
    <source>
        <dbReference type="EMBL" id="VTS28147.1"/>
    </source>
</evidence>
<dbReference type="EMBL" id="LR594035">
    <property type="protein sequence ID" value="VTS28147.1"/>
    <property type="molecule type" value="Genomic_DNA"/>
</dbReference>
<dbReference type="GO" id="GO:0003677">
    <property type="term" value="F:DNA binding"/>
    <property type="evidence" value="ECO:0007669"/>
    <property type="project" value="UniProtKB-UniRule"/>
</dbReference>
<dbReference type="Proteomes" id="UP000304914">
    <property type="component" value="Chromosome"/>
</dbReference>
<evidence type="ECO:0000256" key="1">
    <source>
        <dbReference type="ARBA" id="ARBA00001946"/>
    </source>
</evidence>
<evidence type="ECO:0000256" key="2">
    <source>
        <dbReference type="ARBA" id="ARBA00005244"/>
    </source>
</evidence>
<evidence type="ECO:0000256" key="4">
    <source>
        <dbReference type="ARBA" id="ARBA00022723"/>
    </source>
</evidence>
<evidence type="ECO:0000256" key="11">
    <source>
        <dbReference type="ARBA" id="ARBA00023211"/>
    </source>
</evidence>
<evidence type="ECO:0000256" key="8">
    <source>
        <dbReference type="ARBA" id="ARBA00022884"/>
    </source>
</evidence>
<evidence type="ECO:0000256" key="6">
    <source>
        <dbReference type="ARBA" id="ARBA00022801"/>
    </source>
</evidence>
<comment type="similarity">
    <text evidence="2">Belongs to the CRISPR-associated protein Cas9 family. Subtype II-A subfamily.</text>
</comment>
<dbReference type="InterPro" id="IPR033114">
    <property type="entry name" value="HNH_CAS9"/>
</dbReference>
<keyword evidence="3 13" id="KW-0540">Nuclease</keyword>
<evidence type="ECO:0000256" key="5">
    <source>
        <dbReference type="ARBA" id="ARBA00022759"/>
    </source>
</evidence>
<evidence type="ECO:0000256" key="7">
    <source>
        <dbReference type="ARBA" id="ARBA00022842"/>
    </source>
</evidence>
<gene>
    <name evidence="15" type="ORF">NCTC5385_01367</name>
</gene>
<keyword evidence="4" id="KW-0479">Metal-binding</keyword>
<evidence type="ECO:0000313" key="16">
    <source>
        <dbReference type="Proteomes" id="UP000304914"/>
    </source>
</evidence>
<dbReference type="InterPro" id="IPR028629">
    <property type="entry name" value="Cas9"/>
</dbReference>
<dbReference type="AlphaFoldDB" id="A0A4V6L3I5"/>
<comment type="cofactor">
    <cofactor evidence="1">
        <name>Mg(2+)</name>
        <dbReference type="ChEBI" id="CHEBI:18420"/>
    </cofactor>
</comment>
<dbReference type="Pfam" id="PF22702">
    <property type="entry name" value="Cas9_RuvC"/>
    <property type="match status" value="1"/>
</dbReference>
<dbReference type="Pfam" id="PF16595">
    <property type="entry name" value="Cas9_PI"/>
    <property type="match status" value="1"/>
</dbReference>
<dbReference type="NCBIfam" id="TIGR01865">
    <property type="entry name" value="cas_Csn1"/>
    <property type="match status" value="1"/>
</dbReference>
<evidence type="ECO:0000256" key="9">
    <source>
        <dbReference type="ARBA" id="ARBA00023118"/>
    </source>
</evidence>
<keyword evidence="10 13" id="KW-0238">DNA-binding</keyword>
<keyword evidence="7" id="KW-0460">Magnesium</keyword>
<dbReference type="PROSITE" id="PS51749">
    <property type="entry name" value="HNH_CAS9"/>
    <property type="match status" value="1"/>
</dbReference>
<dbReference type="GO" id="GO:0004519">
    <property type="term" value="F:endonuclease activity"/>
    <property type="evidence" value="ECO:0007669"/>
    <property type="project" value="UniProtKB-UniRule"/>
</dbReference>
<dbReference type="InterPro" id="IPR003615">
    <property type="entry name" value="HNH_nuc"/>
</dbReference>
<dbReference type="GO" id="GO:0016787">
    <property type="term" value="F:hydrolase activity"/>
    <property type="evidence" value="ECO:0007669"/>
    <property type="project" value="UniProtKB-KW"/>
</dbReference>
<evidence type="ECO:0000256" key="10">
    <source>
        <dbReference type="ARBA" id="ARBA00023125"/>
    </source>
</evidence>
<dbReference type="GO" id="GO:0051607">
    <property type="term" value="P:defense response to virus"/>
    <property type="evidence" value="ECO:0007669"/>
    <property type="project" value="UniProtKB-KW"/>
</dbReference>
<feature type="domain" description="HNH Cas9-type" evidence="14">
    <location>
        <begin position="101"/>
        <end position="255"/>
    </location>
</feature>
<keyword evidence="5 13" id="KW-0255">Endonuclease</keyword>
<keyword evidence="11" id="KW-0464">Manganese</keyword>
<keyword evidence="6 13" id="KW-0378">Hydrolase</keyword>
<sequence length="628" mass="72056">MKDKASGKTILDFLKADDFANRNFIQLINDSSLDFEKLIDDAQKKAIKRESLTEAVANLAGSPAIKKGILQSLKVVDEIVKVMGHEPDNIVIEMARENQTTAQGLKNARQRLKKIKDVHKKTESRILEDNSERITNLTLQDNRLYLYLLQDGKDMYTGQDLDINNLSQYDIDHIIPQSFIKDNSIDNLVLTTQKANRGKSDNVPSIEVVRDMKDRVWRRQLANGAISRQKFDHLTKAERGGLADSDKASFLRRQLVETRQITKHVAQLLDSRFNSESNQNKKLARNVKIITLKSKIVSDFRKDFGLYKLREVNNYHHAHDAYLNAVVGTALIKKYPKLEAEFVYGDYKHFDLVKLISKSDPSLGKATAKVFFYSNIMNFFKEEISLADGTLMKRPIIETNTETGEVVWNKVKDFKTIRKVLSYPQVNIVKKTEIQSGAFSKESVLSKGNSDKLIERKKGWDPKKYGGFDSPNTAYSIFVVAKVAKGKAQKLKTVKEIVGITIMEQAEYEKDNIAFLEKKGYHDIQEKLLIKLPKYSLFELENGRRRLLASANEFQKGNELALSGKYMKFLYLASRYDKLSSKIESEQQKKLFVEQRLHYFDEILDIVVKHATCYIKAENNLKKNYQPL</sequence>
<dbReference type="Gene3D" id="1.10.30.50">
    <property type="match status" value="1"/>
</dbReference>
<dbReference type="InterPro" id="IPR032237">
    <property type="entry name" value="Cas9_PI"/>
</dbReference>
<dbReference type="Pfam" id="PF13395">
    <property type="entry name" value="HNH_4"/>
    <property type="match status" value="1"/>
</dbReference>
<accession>A0A4V6L3I5</accession>
<dbReference type="GO" id="GO:0046872">
    <property type="term" value="F:metal ion binding"/>
    <property type="evidence" value="ECO:0007669"/>
    <property type="project" value="UniProtKB-KW"/>
</dbReference>
<evidence type="ECO:0000256" key="3">
    <source>
        <dbReference type="ARBA" id="ARBA00022722"/>
    </source>
</evidence>
<keyword evidence="8" id="KW-0694">RNA-binding</keyword>
<evidence type="ECO:0000256" key="13">
    <source>
        <dbReference type="PROSITE-ProRule" id="PRU01085"/>
    </source>
</evidence>
<protein>
    <submittedName>
        <fullName evidence="15">CRISPR-associated protein Cas9/Csn1, subtype II/NMEMI</fullName>
    </submittedName>
</protein>
<evidence type="ECO:0000259" key="14">
    <source>
        <dbReference type="PROSITE" id="PS51749"/>
    </source>
</evidence>
<comment type="subunit">
    <text evidence="12">Monomer. Binds crRNA and tracrRNA.</text>
</comment>
<evidence type="ECO:0000256" key="12">
    <source>
        <dbReference type="ARBA" id="ARBA00046380"/>
    </source>
</evidence>